<evidence type="ECO:0000259" key="2">
    <source>
        <dbReference type="Pfam" id="PF00326"/>
    </source>
</evidence>
<dbReference type="EMBL" id="LQYT01000117">
    <property type="protein sequence ID" value="KYD10614.1"/>
    <property type="molecule type" value="Genomic_DNA"/>
</dbReference>
<feature type="domain" description="Peptidase S9 prolyl oligopeptidase catalytic" evidence="2">
    <location>
        <begin position="93"/>
        <end position="254"/>
    </location>
</feature>
<gene>
    <name evidence="3" type="ORF">B4135_3415</name>
</gene>
<dbReference type="Pfam" id="PF00326">
    <property type="entry name" value="Peptidase_S9"/>
    <property type="match status" value="1"/>
</dbReference>
<dbReference type="STRING" id="301148.B4135_3415"/>
<keyword evidence="1" id="KW-0378">Hydrolase</keyword>
<reference evidence="3 4" key="1">
    <citation type="submission" date="2016-01" db="EMBL/GenBank/DDBJ databases">
        <title>Draft Genome Sequences of Seven Thermophilic Sporeformers Isolated from Foods.</title>
        <authorList>
            <person name="Berendsen E.M."/>
            <person name="Wells-Bennik M.H."/>
            <person name="Krawcyk A.O."/>
            <person name="De Jong A."/>
            <person name="Holsappel S."/>
            <person name="Eijlander R.T."/>
            <person name="Kuipers O.P."/>
        </authorList>
    </citation>
    <scope>NUCLEOTIDE SEQUENCE [LARGE SCALE GENOMIC DNA]</scope>
    <source>
        <strain evidence="3 4">B4135</strain>
    </source>
</reference>
<accession>A0A150LEB9</accession>
<dbReference type="SUPFAM" id="SSF53474">
    <property type="entry name" value="alpha/beta-Hydrolases"/>
    <property type="match status" value="1"/>
</dbReference>
<dbReference type="AlphaFoldDB" id="A0A150LEB9"/>
<evidence type="ECO:0000256" key="1">
    <source>
        <dbReference type="ARBA" id="ARBA00022801"/>
    </source>
</evidence>
<dbReference type="InterPro" id="IPR029058">
    <property type="entry name" value="AB_hydrolase_fold"/>
</dbReference>
<evidence type="ECO:0000313" key="4">
    <source>
        <dbReference type="Proteomes" id="UP000075683"/>
    </source>
</evidence>
<dbReference type="GO" id="GO:0052689">
    <property type="term" value="F:carboxylic ester hydrolase activity"/>
    <property type="evidence" value="ECO:0007669"/>
    <property type="project" value="UniProtKB-ARBA"/>
</dbReference>
<proteinExistence type="predicted"/>
<dbReference type="PATRIC" id="fig|301148.3.peg.1395"/>
<sequence>MIAVEKTSVAGIPLLEVAPLERFSQPLPTVIFLHGFTSAKEHNLHYAYLLAEKGIRTLLPEAEFHGERAANAHSVHLPEKFWDIVVTAIKELETVKDAWERQGKIMPGKIGVAGTSMGGIVTLGALVRYDWIRAAVSLMGCPEYVPFAKYLLAQMEKLQMKISLSAEEIERRLEILSRFDPASNREKFTACPLLFWHGKKDQTVPHHFAYRFFQDMRKRYENPEQIRFILDEQADHKVTREGVKAAVAWLHRYLSGS</sequence>
<dbReference type="GO" id="GO:0008236">
    <property type="term" value="F:serine-type peptidase activity"/>
    <property type="evidence" value="ECO:0007669"/>
    <property type="project" value="InterPro"/>
</dbReference>
<dbReference type="OrthoDB" id="31158at2"/>
<dbReference type="InterPro" id="IPR001375">
    <property type="entry name" value="Peptidase_S9_cat"/>
</dbReference>
<dbReference type="InterPro" id="IPR050261">
    <property type="entry name" value="FrsA_esterase"/>
</dbReference>
<dbReference type="Gene3D" id="3.40.50.1820">
    <property type="entry name" value="alpha/beta hydrolase"/>
    <property type="match status" value="1"/>
</dbReference>
<dbReference type="GO" id="GO:0006508">
    <property type="term" value="P:proteolysis"/>
    <property type="evidence" value="ECO:0007669"/>
    <property type="project" value="InterPro"/>
</dbReference>
<evidence type="ECO:0000313" key="3">
    <source>
        <dbReference type="EMBL" id="KYD10614.1"/>
    </source>
</evidence>
<dbReference type="Proteomes" id="UP000075683">
    <property type="component" value="Unassembled WGS sequence"/>
</dbReference>
<name>A0A150LEB9_9BACI</name>
<dbReference type="PANTHER" id="PTHR22946">
    <property type="entry name" value="DIENELACTONE HYDROLASE DOMAIN-CONTAINING PROTEIN-RELATED"/>
    <property type="match status" value="1"/>
</dbReference>
<dbReference type="PANTHER" id="PTHR22946:SF9">
    <property type="entry name" value="POLYKETIDE TRANSFERASE AF380"/>
    <property type="match status" value="1"/>
</dbReference>
<organism evidence="3 4">
    <name type="scientific">Caldibacillus debilis</name>
    <dbReference type="NCBI Taxonomy" id="301148"/>
    <lineage>
        <taxon>Bacteria</taxon>
        <taxon>Bacillati</taxon>
        <taxon>Bacillota</taxon>
        <taxon>Bacilli</taxon>
        <taxon>Bacillales</taxon>
        <taxon>Bacillaceae</taxon>
        <taxon>Caldibacillus</taxon>
    </lineage>
</organism>
<comment type="caution">
    <text evidence="3">The sequence shown here is derived from an EMBL/GenBank/DDBJ whole genome shotgun (WGS) entry which is preliminary data.</text>
</comment>
<protein>
    <recommendedName>
        <fullName evidence="2">Peptidase S9 prolyl oligopeptidase catalytic domain-containing protein</fullName>
    </recommendedName>
</protein>
<dbReference type="RefSeq" id="WP_061569749.1">
    <property type="nucleotide sequence ID" value="NZ_LQYT01000117.1"/>
</dbReference>